<dbReference type="PRINTS" id="PR00196">
    <property type="entry name" value="ANNEXIN"/>
</dbReference>
<dbReference type="InterPro" id="IPR018502">
    <property type="entry name" value="Annexin_repeat"/>
</dbReference>
<dbReference type="FunFam" id="1.10.220.10:FF:000001">
    <property type="entry name" value="Annexin"/>
    <property type="match status" value="1"/>
</dbReference>
<dbReference type="PANTHER" id="PTHR10502">
    <property type="entry name" value="ANNEXIN"/>
    <property type="match status" value="1"/>
</dbReference>
<dbReference type="PROSITE" id="PS00223">
    <property type="entry name" value="ANNEXIN_1"/>
    <property type="match status" value="1"/>
</dbReference>
<evidence type="ECO:0000256" key="2">
    <source>
        <dbReference type="ARBA" id="ARBA00022737"/>
    </source>
</evidence>
<keyword evidence="5 6" id="KW-0111">Calcium/phospholipid-binding</keyword>
<dbReference type="EMBL" id="JBFDAA010000013">
    <property type="protein sequence ID" value="KAL1122565.1"/>
    <property type="molecule type" value="Genomic_DNA"/>
</dbReference>
<dbReference type="PANTHER" id="PTHR10502:SF233">
    <property type="entry name" value="ANNEXIN B9"/>
    <property type="match status" value="1"/>
</dbReference>
<dbReference type="InterPro" id="IPR018252">
    <property type="entry name" value="Annexin_repeat_CS"/>
</dbReference>
<comment type="caution">
    <text evidence="7">The sequence shown here is derived from an EMBL/GenBank/DDBJ whole genome shotgun (WGS) entry which is preliminary data.</text>
</comment>
<dbReference type="AlphaFoldDB" id="A0ABD0Y5A5"/>
<evidence type="ECO:0000256" key="5">
    <source>
        <dbReference type="ARBA" id="ARBA00023302"/>
    </source>
</evidence>
<proteinExistence type="inferred from homology"/>
<dbReference type="SUPFAM" id="SSF47874">
    <property type="entry name" value="Annexin"/>
    <property type="match status" value="1"/>
</dbReference>
<dbReference type="Pfam" id="PF00191">
    <property type="entry name" value="Annexin"/>
    <property type="match status" value="4"/>
</dbReference>
<keyword evidence="3 6" id="KW-0106">Calcium</keyword>
<comment type="domain">
    <text evidence="6">A pair of annexin repeats may form one binding site for calcium and phospholipid.</text>
</comment>
<protein>
    <recommendedName>
        <fullName evidence="6">Annexin</fullName>
    </recommendedName>
</protein>
<dbReference type="SMART" id="SM00335">
    <property type="entry name" value="ANX"/>
    <property type="match status" value="4"/>
</dbReference>
<organism evidence="7 8">
    <name type="scientific">Ranatra chinensis</name>
    <dbReference type="NCBI Taxonomy" id="642074"/>
    <lineage>
        <taxon>Eukaryota</taxon>
        <taxon>Metazoa</taxon>
        <taxon>Ecdysozoa</taxon>
        <taxon>Arthropoda</taxon>
        <taxon>Hexapoda</taxon>
        <taxon>Insecta</taxon>
        <taxon>Pterygota</taxon>
        <taxon>Neoptera</taxon>
        <taxon>Paraneoptera</taxon>
        <taxon>Hemiptera</taxon>
        <taxon>Heteroptera</taxon>
        <taxon>Panheteroptera</taxon>
        <taxon>Nepomorpha</taxon>
        <taxon>Nepidae</taxon>
        <taxon>Ranatrinae</taxon>
        <taxon>Ranatra</taxon>
    </lineage>
</organism>
<keyword evidence="4 6" id="KW-0041">Annexin</keyword>
<evidence type="ECO:0000256" key="3">
    <source>
        <dbReference type="ARBA" id="ARBA00022837"/>
    </source>
</evidence>
<dbReference type="FunFam" id="1.10.220.10:FF:000010">
    <property type="entry name" value="Annexin"/>
    <property type="match status" value="1"/>
</dbReference>
<evidence type="ECO:0000256" key="4">
    <source>
        <dbReference type="ARBA" id="ARBA00023216"/>
    </source>
</evidence>
<accession>A0ABD0Y5A5</accession>
<dbReference type="GO" id="GO:0005544">
    <property type="term" value="F:calcium-dependent phospholipid binding"/>
    <property type="evidence" value="ECO:0007669"/>
    <property type="project" value="UniProtKB-KW"/>
</dbReference>
<name>A0ABD0Y5A5_9HEMI</name>
<evidence type="ECO:0000256" key="6">
    <source>
        <dbReference type="RuleBase" id="RU003540"/>
    </source>
</evidence>
<evidence type="ECO:0000313" key="8">
    <source>
        <dbReference type="Proteomes" id="UP001558652"/>
    </source>
</evidence>
<dbReference type="FunFam" id="1.10.220.10:FF:000002">
    <property type="entry name" value="Annexin"/>
    <property type="match status" value="1"/>
</dbReference>
<reference evidence="7 8" key="1">
    <citation type="submission" date="2024-07" db="EMBL/GenBank/DDBJ databases">
        <title>Chromosome-level genome assembly of the water stick insect Ranatra chinensis (Heteroptera: Nepidae).</title>
        <authorList>
            <person name="Liu X."/>
        </authorList>
    </citation>
    <scope>NUCLEOTIDE SEQUENCE [LARGE SCALE GENOMIC DNA]</scope>
    <source>
        <strain evidence="7">Cailab_2021Rc</strain>
        <tissue evidence="7">Muscle</tissue>
    </source>
</reference>
<dbReference type="FunFam" id="1.10.220.10:FF:000005">
    <property type="entry name" value="Annexin"/>
    <property type="match status" value="1"/>
</dbReference>
<comment type="similarity">
    <text evidence="1 6">Belongs to the annexin family.</text>
</comment>
<dbReference type="InterPro" id="IPR037104">
    <property type="entry name" value="Annexin_sf"/>
</dbReference>
<keyword evidence="2 6" id="KW-0677">Repeat</keyword>
<dbReference type="Proteomes" id="UP001558652">
    <property type="component" value="Unassembled WGS sequence"/>
</dbReference>
<keyword evidence="8" id="KW-1185">Reference proteome</keyword>
<dbReference type="PROSITE" id="PS51897">
    <property type="entry name" value="ANNEXIN_2"/>
    <property type="match status" value="4"/>
</dbReference>
<dbReference type="InterPro" id="IPR001464">
    <property type="entry name" value="Annexin"/>
</dbReference>
<evidence type="ECO:0000256" key="1">
    <source>
        <dbReference type="ARBA" id="ARBA00007831"/>
    </source>
</evidence>
<evidence type="ECO:0000313" key="7">
    <source>
        <dbReference type="EMBL" id="KAL1122565.1"/>
    </source>
</evidence>
<sequence>MKGLGTDEQAIIDVIGKRSVEQRLEIVETYKTMYGSDLIDSLKSELGGHFEDAVVALMMPLPDFYAKEVHDSIAGMGTDEEALVEILATLSNYGVRTIAATYQKLYDSSMEDDIKADTSGSFRKLLVSLCMRFLFSGEGQWGTDESVFNSILVKKSYPQLRRIFKEYENLSGKDIEEAIKSETGGSLEDGYLAIVKCVRNRTRFFAERLEESMAGMGTKDRTLIRIVVGRSEIDLGDIKEEYQKLYETTLAERIAVS</sequence>
<dbReference type="Gene3D" id="1.10.220.10">
    <property type="entry name" value="Annexin"/>
    <property type="match status" value="4"/>
</dbReference>
<gene>
    <name evidence="7" type="ORF">AAG570_002895</name>
</gene>